<dbReference type="AlphaFoldDB" id="A0A1C5GZR1"/>
<reference evidence="2 3" key="1">
    <citation type="submission" date="2016-06" db="EMBL/GenBank/DDBJ databases">
        <authorList>
            <person name="Kjaerup R.B."/>
            <person name="Dalgaard T.S."/>
            <person name="Juul-Madsen H.R."/>
        </authorList>
    </citation>
    <scope>NUCLEOTIDE SEQUENCE [LARGE SCALE GENOMIC DNA]</scope>
    <source>
        <strain evidence="2 3">DSM 45097</strain>
    </source>
</reference>
<accession>A0A1C5GZR1</accession>
<gene>
    <name evidence="2" type="ORF">GA0074704_0792</name>
</gene>
<dbReference type="Proteomes" id="UP000198210">
    <property type="component" value="Chromosome I"/>
</dbReference>
<keyword evidence="1" id="KW-0812">Transmembrane</keyword>
<keyword evidence="1" id="KW-1133">Transmembrane helix</keyword>
<keyword evidence="3" id="KW-1185">Reference proteome</keyword>
<name>A0A1C5GZR1_9ACTN</name>
<evidence type="ECO:0000256" key="1">
    <source>
        <dbReference type="SAM" id="Phobius"/>
    </source>
</evidence>
<feature type="transmembrane region" description="Helical" evidence="1">
    <location>
        <begin position="35"/>
        <end position="52"/>
    </location>
</feature>
<sequence length="61" mass="7017">MERFLVPLVCLAVLFAFYRLNQWLVDRKGLDHRPYFAPSLWGPVGTLIIVLAKPLGWQGHP</sequence>
<dbReference type="RefSeq" id="WP_088969230.1">
    <property type="nucleotide sequence ID" value="NZ_JBHLYF010000011.1"/>
</dbReference>
<organism evidence="2 3">
    <name type="scientific">Micromonospora siamensis</name>
    <dbReference type="NCBI Taxonomy" id="299152"/>
    <lineage>
        <taxon>Bacteria</taxon>
        <taxon>Bacillati</taxon>
        <taxon>Actinomycetota</taxon>
        <taxon>Actinomycetes</taxon>
        <taxon>Micromonosporales</taxon>
        <taxon>Micromonosporaceae</taxon>
        <taxon>Micromonospora</taxon>
    </lineage>
</organism>
<keyword evidence="1" id="KW-0472">Membrane</keyword>
<dbReference type="EMBL" id="LT607751">
    <property type="protein sequence ID" value="SCG39240.1"/>
    <property type="molecule type" value="Genomic_DNA"/>
</dbReference>
<evidence type="ECO:0000313" key="3">
    <source>
        <dbReference type="Proteomes" id="UP000198210"/>
    </source>
</evidence>
<protein>
    <submittedName>
        <fullName evidence="2">Uncharacterized protein</fullName>
    </submittedName>
</protein>
<proteinExistence type="predicted"/>
<evidence type="ECO:0000313" key="2">
    <source>
        <dbReference type="EMBL" id="SCG39240.1"/>
    </source>
</evidence>